<keyword evidence="3" id="KW-1185">Reference proteome</keyword>
<evidence type="ECO:0000313" key="2">
    <source>
        <dbReference type="EMBL" id="KAK5609164.1"/>
    </source>
</evidence>
<feature type="compositionally biased region" description="Basic residues" evidence="1">
    <location>
        <begin position="121"/>
        <end position="131"/>
    </location>
</feature>
<feature type="region of interest" description="Disordered" evidence="1">
    <location>
        <begin position="337"/>
        <end position="357"/>
    </location>
</feature>
<dbReference type="EMBL" id="JAHHUM010001761">
    <property type="protein sequence ID" value="KAK5609164.1"/>
    <property type="molecule type" value="Genomic_DNA"/>
</dbReference>
<feature type="compositionally biased region" description="Basic and acidic residues" evidence="1">
    <location>
        <begin position="338"/>
        <end position="347"/>
    </location>
</feature>
<name>A0AAV9RJE5_9TELE</name>
<organism evidence="2 3">
    <name type="scientific">Crenichthys baileyi</name>
    <name type="common">White River springfish</name>
    <dbReference type="NCBI Taxonomy" id="28760"/>
    <lineage>
        <taxon>Eukaryota</taxon>
        <taxon>Metazoa</taxon>
        <taxon>Chordata</taxon>
        <taxon>Craniata</taxon>
        <taxon>Vertebrata</taxon>
        <taxon>Euteleostomi</taxon>
        <taxon>Actinopterygii</taxon>
        <taxon>Neopterygii</taxon>
        <taxon>Teleostei</taxon>
        <taxon>Neoteleostei</taxon>
        <taxon>Acanthomorphata</taxon>
        <taxon>Ovalentaria</taxon>
        <taxon>Atherinomorphae</taxon>
        <taxon>Cyprinodontiformes</taxon>
        <taxon>Goodeidae</taxon>
        <taxon>Crenichthys</taxon>
    </lineage>
</organism>
<dbReference type="AlphaFoldDB" id="A0AAV9RJE5"/>
<sequence>MTTLETWDALEPINWNVQFRDTRMNSPSSCLHFGPTQNHIVTEGTSQNYQADKAQELQKWMQQQEEELRKMYGEEVEILPSPMLLQEMEEARLSLPTPVSPGFIPGPRRSGLPPSVSATSTHRRPPRRKRSTSAAAAAPELDTSTATPASTVFPAGFGSRPGQRRRRRAIVMGEVQMGIFCSSTEGPSTVASSRLSSPELVGGHPAPSADLRSSRWPSTPAWVQAGMVEIKKELMKSRCLECVPHLVSNPQDLADVHAILLAEFLKEGWLDAPAPLSAGGPFDPLLYAVMASQGSKEHAAKPLDSQHAAKPLDSQHAAKPLDSQHTVMLHEPQIQVSDFREGFKDEPPQNQVPEFREDQVFRVSSSCVHS</sequence>
<evidence type="ECO:0000313" key="3">
    <source>
        <dbReference type="Proteomes" id="UP001311232"/>
    </source>
</evidence>
<evidence type="ECO:0000256" key="1">
    <source>
        <dbReference type="SAM" id="MobiDB-lite"/>
    </source>
</evidence>
<gene>
    <name evidence="2" type="ORF">CRENBAI_015218</name>
</gene>
<feature type="region of interest" description="Disordered" evidence="1">
    <location>
        <begin position="96"/>
        <end position="165"/>
    </location>
</feature>
<accession>A0AAV9RJE5</accession>
<dbReference type="Proteomes" id="UP001311232">
    <property type="component" value="Unassembled WGS sequence"/>
</dbReference>
<comment type="caution">
    <text evidence="2">The sequence shown here is derived from an EMBL/GenBank/DDBJ whole genome shotgun (WGS) entry which is preliminary data.</text>
</comment>
<proteinExistence type="predicted"/>
<protein>
    <submittedName>
        <fullName evidence="2">Uncharacterized protein</fullName>
    </submittedName>
</protein>
<feature type="region of interest" description="Disordered" evidence="1">
    <location>
        <begin position="191"/>
        <end position="216"/>
    </location>
</feature>
<reference evidence="2 3" key="1">
    <citation type="submission" date="2021-06" db="EMBL/GenBank/DDBJ databases">
        <authorList>
            <person name="Palmer J.M."/>
        </authorList>
    </citation>
    <scope>NUCLEOTIDE SEQUENCE [LARGE SCALE GENOMIC DNA]</scope>
    <source>
        <strain evidence="2 3">MEX-2019</strain>
        <tissue evidence="2">Muscle</tissue>
    </source>
</reference>